<evidence type="ECO:0000256" key="2">
    <source>
        <dbReference type="ARBA" id="ARBA00022525"/>
    </source>
</evidence>
<dbReference type="Gene3D" id="2.60.40.10">
    <property type="entry name" value="Immunoglobulins"/>
    <property type="match status" value="1"/>
</dbReference>
<evidence type="ECO:0000313" key="8">
    <source>
        <dbReference type="EMBL" id="BCI59428.1"/>
    </source>
</evidence>
<dbReference type="Pfam" id="PF17802">
    <property type="entry name" value="SpaA"/>
    <property type="match status" value="1"/>
</dbReference>
<evidence type="ECO:0000256" key="6">
    <source>
        <dbReference type="SAM" id="SignalP"/>
    </source>
</evidence>
<keyword evidence="4" id="KW-0572">Peptidoglycan-anchor</keyword>
<keyword evidence="2" id="KW-0964">Secreted</keyword>
<evidence type="ECO:0000256" key="5">
    <source>
        <dbReference type="SAM" id="Phobius"/>
    </source>
</evidence>
<feature type="transmembrane region" description="Helical" evidence="5">
    <location>
        <begin position="493"/>
        <end position="512"/>
    </location>
</feature>
<dbReference type="InterPro" id="IPR013783">
    <property type="entry name" value="Ig-like_fold"/>
</dbReference>
<evidence type="ECO:0000256" key="1">
    <source>
        <dbReference type="ARBA" id="ARBA00022512"/>
    </source>
</evidence>
<dbReference type="Proteomes" id="UP000593890">
    <property type="component" value="Chromosome"/>
</dbReference>
<feature type="domain" description="Gram-positive cocci surface proteins LPxTG" evidence="7">
    <location>
        <begin position="484"/>
        <end position="521"/>
    </location>
</feature>
<dbReference type="NCBIfam" id="TIGR01167">
    <property type="entry name" value="LPXTG_anchor"/>
    <property type="match status" value="1"/>
</dbReference>
<dbReference type="Pfam" id="PF00746">
    <property type="entry name" value="Gram_pos_anchor"/>
    <property type="match status" value="1"/>
</dbReference>
<dbReference type="AlphaFoldDB" id="A0A7I8CY91"/>
<dbReference type="InterPro" id="IPR048052">
    <property type="entry name" value="FM1-like"/>
</dbReference>
<keyword evidence="5" id="KW-0472">Membrane</keyword>
<dbReference type="KEGG" id="sman:C12CBH8_00670"/>
<dbReference type="InterPro" id="IPR026466">
    <property type="entry name" value="Fim_isopep_form_D2_dom"/>
</dbReference>
<keyword evidence="1" id="KW-0134">Cell wall</keyword>
<evidence type="ECO:0000259" key="7">
    <source>
        <dbReference type="PROSITE" id="PS50847"/>
    </source>
</evidence>
<proteinExistence type="predicted"/>
<organism evidence="8 9">
    <name type="scientific">Solibaculum mannosilyticum</name>
    <dbReference type="NCBI Taxonomy" id="2780922"/>
    <lineage>
        <taxon>Bacteria</taxon>
        <taxon>Bacillati</taxon>
        <taxon>Bacillota</taxon>
        <taxon>Clostridia</taxon>
        <taxon>Eubacteriales</taxon>
        <taxon>Oscillospiraceae</taxon>
        <taxon>Solibaculum</taxon>
    </lineage>
</organism>
<evidence type="ECO:0000256" key="4">
    <source>
        <dbReference type="ARBA" id="ARBA00023088"/>
    </source>
</evidence>
<keyword evidence="5" id="KW-0812">Transmembrane</keyword>
<accession>A0A7I8CY91</accession>
<dbReference type="InterPro" id="IPR019931">
    <property type="entry name" value="LPXTG_anchor"/>
</dbReference>
<evidence type="ECO:0000256" key="3">
    <source>
        <dbReference type="ARBA" id="ARBA00022729"/>
    </source>
</evidence>
<reference evidence="9" key="1">
    <citation type="submission" date="2020-07" db="EMBL/GenBank/DDBJ databases">
        <title>Complete genome sequencing of Clostridia bacterium strain 12CBH8.</title>
        <authorList>
            <person name="Sakamoto M."/>
            <person name="Murakami T."/>
            <person name="Mori H."/>
        </authorList>
    </citation>
    <scope>NUCLEOTIDE SEQUENCE [LARGE SCALE GENOMIC DNA]</scope>
    <source>
        <strain evidence="9">12CBH8</strain>
    </source>
</reference>
<name>A0A7I8CY91_9FIRM</name>
<gene>
    <name evidence="8" type="ORF">C12CBH8_00670</name>
</gene>
<sequence length="521" mass="56282">MKTTKILHQIMACCLVLAVVLSMGLTGFAINPDQTGSITVNGVNENTTVSAYQIITVDVDQASGQPKSPMYYWVDEVADWLKTQDTYKAYINEADNSVTEVFKEGTAEQFKSFWHDLAAAIKAGTVDLTSTDQKAEAGQDSVTLTGMPMGQYLLTANGGVKIYQPTTAKLIPTWNETEWVLNNESVTMKGEAPTIDKDVAGSDSSVAIGDIVTYQVRADIPSYPEDATAKRFVVGDKISSGLTYNRDVKVSYDKAGEEQVSEDAYKVTAPSGDRTFEIEFNVDELNTAKKEIYVTYTATVNENAFEADDLGNDAFLGYNNDPYDQDSYKPDGSTTEEDVYTYGIDVTKTNKDGSSALNGAEFKLYSDLECKQEVSLISTGVAGVYRHTKSGESAADVLAVDGNGNLKLQGLDLGTYYLKETKAPDGYNLPKNAVTTIVISDDDPDGVLDDSSAKGNNVLEESVEAEKNVLSFKIWNTNDSGFELPTTGGMGTVLFTVVGLALMGGAIVLIVLTSKKKKAHN</sequence>
<dbReference type="PROSITE" id="PS50847">
    <property type="entry name" value="GRAM_POS_ANCHORING"/>
    <property type="match status" value="1"/>
</dbReference>
<protein>
    <submittedName>
        <fullName evidence="8">Fimbrial protein</fullName>
    </submittedName>
</protein>
<evidence type="ECO:0000313" key="9">
    <source>
        <dbReference type="Proteomes" id="UP000593890"/>
    </source>
</evidence>
<dbReference type="EMBL" id="AP023321">
    <property type="protein sequence ID" value="BCI59428.1"/>
    <property type="molecule type" value="Genomic_DNA"/>
</dbReference>
<dbReference type="InterPro" id="IPR032334">
    <property type="entry name" value="GramPos_pilinBB"/>
</dbReference>
<feature type="signal peptide" evidence="6">
    <location>
        <begin position="1"/>
        <end position="29"/>
    </location>
</feature>
<dbReference type="Gene3D" id="2.60.40.740">
    <property type="match status" value="1"/>
</dbReference>
<dbReference type="Pfam" id="PF16569">
    <property type="entry name" value="GramPos_pilinBB"/>
    <property type="match status" value="1"/>
</dbReference>
<feature type="chain" id="PRO_5031245391" evidence="6">
    <location>
        <begin position="30"/>
        <end position="521"/>
    </location>
</feature>
<dbReference type="RefSeq" id="WP_215533329.1">
    <property type="nucleotide sequence ID" value="NZ_AP023321.1"/>
</dbReference>
<dbReference type="InterPro" id="IPR041033">
    <property type="entry name" value="SpaA_PFL_dom_1"/>
</dbReference>
<dbReference type="NCBIfam" id="NF033902">
    <property type="entry name" value="iso_D2_wall_anc"/>
    <property type="match status" value="1"/>
</dbReference>
<keyword evidence="3 6" id="KW-0732">Signal</keyword>
<keyword evidence="5" id="KW-1133">Transmembrane helix</keyword>
<keyword evidence="9" id="KW-1185">Reference proteome</keyword>
<dbReference type="NCBIfam" id="TIGR04226">
    <property type="entry name" value="RrgB_K2N_iso_D2"/>
    <property type="match status" value="1"/>
</dbReference>